<accession>A0A0E2Z554</accession>
<dbReference type="Proteomes" id="UP000028839">
    <property type="component" value="Unassembled WGS sequence"/>
</dbReference>
<dbReference type="EMBL" id="JPGN01000005">
    <property type="protein sequence ID" value="KFI20888.1"/>
    <property type="molecule type" value="Genomic_DNA"/>
</dbReference>
<organism evidence="2 3">
    <name type="scientific">Nitrosococcus oceani C-27</name>
    <dbReference type="NCBI Taxonomy" id="314279"/>
    <lineage>
        <taxon>Bacteria</taxon>
        <taxon>Pseudomonadati</taxon>
        <taxon>Pseudomonadota</taxon>
        <taxon>Gammaproteobacteria</taxon>
        <taxon>Chromatiales</taxon>
        <taxon>Chromatiaceae</taxon>
        <taxon>Nitrosococcus</taxon>
    </lineage>
</organism>
<evidence type="ECO:0000256" key="1">
    <source>
        <dbReference type="SAM" id="SignalP"/>
    </source>
</evidence>
<dbReference type="HOGENOM" id="CLU_1561301_0_0_6"/>
<keyword evidence="1" id="KW-0732">Signal</keyword>
<name>A0A0E2Z554_9GAMM</name>
<comment type="caution">
    <text evidence="2">The sequence shown here is derived from an EMBL/GenBank/DDBJ whole genome shotgun (WGS) entry which is preliminary data.</text>
</comment>
<protein>
    <submittedName>
        <fullName evidence="2">Uncharacterized protein</fullName>
    </submittedName>
</protein>
<gene>
    <name evidence="2" type="ORF">IB75_00490</name>
</gene>
<feature type="chain" id="PRO_5002408144" evidence="1">
    <location>
        <begin position="30"/>
        <end position="171"/>
    </location>
</feature>
<evidence type="ECO:0000313" key="3">
    <source>
        <dbReference type="Proteomes" id="UP000028839"/>
    </source>
</evidence>
<reference evidence="2 3" key="1">
    <citation type="submission" date="2014-07" db="EMBL/GenBank/DDBJ databases">
        <title>Comparative analysis of Nitrosococcus oceani genome inventories of strains from Pacific and Atlantic gyres.</title>
        <authorList>
            <person name="Lim C.K."/>
            <person name="Wang L."/>
            <person name="Sayavedra-Soto L.A."/>
            <person name="Klotz M.G."/>
        </authorList>
    </citation>
    <scope>NUCLEOTIDE SEQUENCE [LARGE SCALE GENOMIC DNA]</scope>
    <source>
        <strain evidence="2 3">C-27</strain>
    </source>
</reference>
<dbReference type="AlphaFoldDB" id="A0A0E2Z554"/>
<evidence type="ECO:0000313" key="2">
    <source>
        <dbReference type="EMBL" id="KFI20888.1"/>
    </source>
</evidence>
<proteinExistence type="predicted"/>
<sequence>MFKNHKHYAMSVAAIILGFFSLPAFNAWAQEPYIFRETPQLAAIPQIQSYDPELNELYEINGFNLETAEVTDHWEDFKFKNEEGVDVNDLHVIFSVDEIKTQKKGPFGKAVTEDKSTTAGTRSEITLEKGTVKDGETAKISFDADKSYEITHWWWTVDRVRVGTIKDGSPD</sequence>
<feature type="signal peptide" evidence="1">
    <location>
        <begin position="1"/>
        <end position="29"/>
    </location>
</feature>